<dbReference type="RefSeq" id="WP_189084596.1">
    <property type="nucleotide sequence ID" value="NZ_BMRJ01000001.1"/>
</dbReference>
<organism evidence="2 3">
    <name type="scientific">Agromyces mediolanus</name>
    <name type="common">Corynebacterium mediolanum</name>
    <dbReference type="NCBI Taxonomy" id="41986"/>
    <lineage>
        <taxon>Bacteria</taxon>
        <taxon>Bacillati</taxon>
        <taxon>Actinomycetota</taxon>
        <taxon>Actinomycetes</taxon>
        <taxon>Micrococcales</taxon>
        <taxon>Microbacteriaceae</taxon>
        <taxon>Agromyces</taxon>
    </lineage>
</organism>
<dbReference type="Gene3D" id="3.40.50.150">
    <property type="entry name" value="Vaccinia Virus protein VP39"/>
    <property type="match status" value="1"/>
</dbReference>
<gene>
    <name evidence="2" type="ORF">GCM10010196_14740</name>
</gene>
<feature type="domain" description="Methyltransferase" evidence="1">
    <location>
        <begin position="64"/>
        <end position="162"/>
    </location>
</feature>
<dbReference type="SUPFAM" id="SSF53335">
    <property type="entry name" value="S-adenosyl-L-methionine-dependent methyltransferases"/>
    <property type="match status" value="1"/>
</dbReference>
<dbReference type="PANTHER" id="PTHR43464:SF82">
    <property type="entry name" value="METHYLTRANSFERASE DOMAIN-CONTAINING PROTEIN"/>
    <property type="match status" value="1"/>
</dbReference>
<evidence type="ECO:0000259" key="1">
    <source>
        <dbReference type="Pfam" id="PF13649"/>
    </source>
</evidence>
<reference evidence="2" key="1">
    <citation type="journal article" date="2014" name="Int. J. Syst. Evol. Microbiol.">
        <title>Complete genome sequence of Corynebacterium casei LMG S-19264T (=DSM 44701T), isolated from a smear-ripened cheese.</title>
        <authorList>
            <consortium name="US DOE Joint Genome Institute (JGI-PGF)"/>
            <person name="Walter F."/>
            <person name="Albersmeier A."/>
            <person name="Kalinowski J."/>
            <person name="Ruckert C."/>
        </authorList>
    </citation>
    <scope>NUCLEOTIDE SEQUENCE</scope>
    <source>
        <strain evidence="2">JCM 3346</strain>
    </source>
</reference>
<dbReference type="Pfam" id="PF13649">
    <property type="entry name" value="Methyltransf_25"/>
    <property type="match status" value="1"/>
</dbReference>
<evidence type="ECO:0000313" key="2">
    <source>
        <dbReference type="EMBL" id="GGR22177.1"/>
    </source>
</evidence>
<dbReference type="InterPro" id="IPR041698">
    <property type="entry name" value="Methyltransf_25"/>
</dbReference>
<dbReference type="CDD" id="cd02440">
    <property type="entry name" value="AdoMet_MTases"/>
    <property type="match status" value="1"/>
</dbReference>
<dbReference type="PANTHER" id="PTHR43464">
    <property type="entry name" value="METHYLTRANSFERASE"/>
    <property type="match status" value="1"/>
</dbReference>
<accession>A0A918F9M7</accession>
<protein>
    <recommendedName>
        <fullName evidence="1">Methyltransferase domain-containing protein</fullName>
    </recommendedName>
</protein>
<reference evidence="2" key="2">
    <citation type="submission" date="2020-09" db="EMBL/GenBank/DDBJ databases">
        <authorList>
            <person name="Sun Q."/>
            <person name="Ohkuma M."/>
        </authorList>
    </citation>
    <scope>NUCLEOTIDE SEQUENCE</scope>
    <source>
        <strain evidence="2">JCM 3346</strain>
    </source>
</reference>
<dbReference type="GO" id="GO:0008168">
    <property type="term" value="F:methyltransferase activity"/>
    <property type="evidence" value="ECO:0007669"/>
    <property type="project" value="TreeGrafter"/>
</dbReference>
<name>A0A918F9M7_AGRME</name>
<dbReference type="Proteomes" id="UP000610303">
    <property type="component" value="Unassembled WGS sequence"/>
</dbReference>
<dbReference type="AlphaFoldDB" id="A0A918F9M7"/>
<comment type="caution">
    <text evidence="2">The sequence shown here is derived from an EMBL/GenBank/DDBJ whole genome shotgun (WGS) entry which is preliminary data.</text>
</comment>
<evidence type="ECO:0000313" key="3">
    <source>
        <dbReference type="Proteomes" id="UP000610303"/>
    </source>
</evidence>
<proteinExistence type="predicted"/>
<dbReference type="EMBL" id="BMRJ01000001">
    <property type="protein sequence ID" value="GGR22177.1"/>
    <property type="molecule type" value="Genomic_DNA"/>
</dbReference>
<sequence>MTVDPRAGEWLEANRANWDERVPLHVASEFYDRSALRAGGSLLDPIAAAGIERLFPDGLEGVRVLHLQCHFGSDSLSLAQLGATVVGIDFSQPAVEEARRMAEELGLAERARFIEANVYDARHMLPEPESFDLVFTTWGTIGWLPDVAEWARIVAWYLKPGGRLYFADGHPAAYMLDGDDGPDGLPSLRYAYAGDEPDVVDSGEDYADPDARLQHTRTWEWMHPLSEVLGGLREAGLTVEEFAEHYQVPWRIFPATVPQGHGLYGWPGTRWAPLSMELVALAP</sequence>
<dbReference type="InterPro" id="IPR029063">
    <property type="entry name" value="SAM-dependent_MTases_sf"/>
</dbReference>
<keyword evidence="3" id="KW-1185">Reference proteome</keyword>